<dbReference type="SUPFAM" id="SSF50998">
    <property type="entry name" value="Quinoprotein alcohol dehydrogenase-like"/>
    <property type="match status" value="1"/>
</dbReference>
<keyword evidence="1" id="KW-1133">Transmembrane helix</keyword>
<proteinExistence type="predicted"/>
<protein>
    <recommendedName>
        <fullName evidence="2">Pyrrolo-quinoline quinone repeat domain-containing protein</fullName>
    </recommendedName>
</protein>
<dbReference type="InterPro" id="IPR011047">
    <property type="entry name" value="Quinoprotein_ADH-like_sf"/>
</dbReference>
<keyword evidence="4" id="KW-1185">Reference proteome</keyword>
<dbReference type="PANTHER" id="PTHR34512">
    <property type="entry name" value="CELL SURFACE PROTEIN"/>
    <property type="match status" value="1"/>
</dbReference>
<evidence type="ECO:0000313" key="3">
    <source>
        <dbReference type="EMBL" id="GLV53813.1"/>
    </source>
</evidence>
<dbReference type="Proteomes" id="UP001344906">
    <property type="component" value="Unassembled WGS sequence"/>
</dbReference>
<organism evidence="3 4">
    <name type="scientific">Dictyobacter halimunensis</name>
    <dbReference type="NCBI Taxonomy" id="3026934"/>
    <lineage>
        <taxon>Bacteria</taxon>
        <taxon>Bacillati</taxon>
        <taxon>Chloroflexota</taxon>
        <taxon>Ktedonobacteria</taxon>
        <taxon>Ktedonobacterales</taxon>
        <taxon>Dictyobacteraceae</taxon>
        <taxon>Dictyobacter</taxon>
    </lineage>
</organism>
<accession>A0ABQ6FJI4</accession>
<feature type="transmembrane region" description="Helical" evidence="1">
    <location>
        <begin position="53"/>
        <end position="71"/>
    </location>
</feature>
<dbReference type="Pfam" id="PF13360">
    <property type="entry name" value="PQQ_2"/>
    <property type="match status" value="1"/>
</dbReference>
<dbReference type="Gene3D" id="2.130.10.10">
    <property type="entry name" value="YVTN repeat-like/Quinoprotein amine dehydrogenase"/>
    <property type="match status" value="1"/>
</dbReference>
<keyword evidence="1" id="KW-0812">Transmembrane</keyword>
<dbReference type="RefSeq" id="WP_338247524.1">
    <property type="nucleotide sequence ID" value="NZ_BSRI01000001.1"/>
</dbReference>
<dbReference type="InterPro" id="IPR002372">
    <property type="entry name" value="PQQ_rpt_dom"/>
</dbReference>
<name>A0ABQ6FJI4_9CHLR</name>
<dbReference type="InterPro" id="IPR018391">
    <property type="entry name" value="PQQ_b-propeller_rpt"/>
</dbReference>
<reference evidence="3 4" key="1">
    <citation type="submission" date="2023-02" db="EMBL/GenBank/DDBJ databases">
        <title>Dictyobacter halimunensis sp. nov., a new member of the class Ktedonobacteria from forest soil in a geothermal area.</title>
        <authorList>
            <person name="Rachmania M.K."/>
            <person name="Ningsih F."/>
            <person name="Sakai Y."/>
            <person name="Yabe S."/>
            <person name="Yokota A."/>
            <person name="Sjamsuridzal W."/>
        </authorList>
    </citation>
    <scope>NUCLEOTIDE SEQUENCE [LARGE SCALE GENOMIC DNA]</scope>
    <source>
        <strain evidence="3 4">S3.2.2.5</strain>
    </source>
</reference>
<sequence length="473" mass="52230">MDARPDGNQDDYTYSELEITDIDAEETGKAGNHPARPSKLEPLFAALARRARLWFTLAIIAACVVIAVLLFPEASLLMTSVAPTPTAPAGQPLYTAMTGSDNVTFVLERPPTDDQVSSLTQKNTNVTAYDTRTGTLLWRTSQSPTSSMSYGVTVNLYGEAFNIYAIHADGQISLLAPRSGKILWSYKLPSLPTKSTAVEQDGMLLLPDADQTIYAVKDGRLFWHSADIGTTLAINDGIIYACDSRQRYYYAIDELSGTRLWAYNNESSSTQPFASNPVLPFAVEHKTFYLQTDNNKVLAIQPQGHVVWSHQFNDTVDLNADVHHLYAYTRGVDSLEVFDLQTGKKEHTRLLETGIANFINIQDNVVYIQTEGDELQSINVDTGVMWKKALTANQAVWTIQGGLYISSLHSSSAEMGLIQAINKRDGTVLWSQVIQSHLTSINGGLLDLLSQDNHTISVLQLNNGKILWSKHIE</sequence>
<comment type="caution">
    <text evidence="3">The sequence shown here is derived from an EMBL/GenBank/DDBJ whole genome shotgun (WGS) entry which is preliminary data.</text>
</comment>
<gene>
    <name evidence="3" type="ORF">KDH_06640</name>
</gene>
<dbReference type="InterPro" id="IPR015943">
    <property type="entry name" value="WD40/YVTN_repeat-like_dom_sf"/>
</dbReference>
<dbReference type="PANTHER" id="PTHR34512:SF30">
    <property type="entry name" value="OUTER MEMBRANE PROTEIN ASSEMBLY FACTOR BAMB"/>
    <property type="match status" value="1"/>
</dbReference>
<evidence type="ECO:0000313" key="4">
    <source>
        <dbReference type="Proteomes" id="UP001344906"/>
    </source>
</evidence>
<keyword evidence="1" id="KW-0472">Membrane</keyword>
<feature type="domain" description="Pyrrolo-quinoline quinone repeat" evidence="2">
    <location>
        <begin position="169"/>
        <end position="383"/>
    </location>
</feature>
<evidence type="ECO:0000259" key="2">
    <source>
        <dbReference type="Pfam" id="PF13360"/>
    </source>
</evidence>
<dbReference type="EMBL" id="BSRI01000001">
    <property type="protein sequence ID" value="GLV53813.1"/>
    <property type="molecule type" value="Genomic_DNA"/>
</dbReference>
<dbReference type="SMART" id="SM00564">
    <property type="entry name" value="PQQ"/>
    <property type="match status" value="4"/>
</dbReference>
<dbReference type="Gene3D" id="2.40.128.630">
    <property type="match status" value="1"/>
</dbReference>
<evidence type="ECO:0000256" key="1">
    <source>
        <dbReference type="SAM" id="Phobius"/>
    </source>
</evidence>